<dbReference type="SUPFAM" id="SSF69318">
    <property type="entry name" value="Integrin alpha N-terminal domain"/>
    <property type="match status" value="1"/>
</dbReference>
<dbReference type="Gene3D" id="2.130.10.130">
    <property type="entry name" value="Integrin alpha, N-terminal"/>
    <property type="match status" value="1"/>
</dbReference>
<dbReference type="InterPro" id="IPR013517">
    <property type="entry name" value="FG-GAP"/>
</dbReference>
<evidence type="ECO:0000313" key="3">
    <source>
        <dbReference type="Proteomes" id="UP000319143"/>
    </source>
</evidence>
<dbReference type="RefSeq" id="WP_146530644.1">
    <property type="nucleotide sequence ID" value="NZ_SJPV01000014.1"/>
</dbReference>
<dbReference type="AlphaFoldDB" id="A0A5C6D5C9"/>
<accession>A0A5C6D5C9</accession>
<name>A0A5C6D5C9_9BACT</name>
<evidence type="ECO:0000256" key="1">
    <source>
        <dbReference type="ARBA" id="ARBA00022729"/>
    </source>
</evidence>
<dbReference type="Pfam" id="PF13517">
    <property type="entry name" value="FG-GAP_3"/>
    <property type="match status" value="1"/>
</dbReference>
<proteinExistence type="predicted"/>
<dbReference type="OrthoDB" id="1488578at2"/>
<keyword evidence="3" id="KW-1185">Reference proteome</keyword>
<evidence type="ECO:0000313" key="2">
    <source>
        <dbReference type="EMBL" id="TWU32008.1"/>
    </source>
</evidence>
<dbReference type="Proteomes" id="UP000319143">
    <property type="component" value="Unassembled WGS sequence"/>
</dbReference>
<reference evidence="2 3" key="1">
    <citation type="submission" date="2019-02" db="EMBL/GenBank/DDBJ databases">
        <title>Deep-cultivation of Planctomycetes and their phenomic and genomic characterization uncovers novel biology.</title>
        <authorList>
            <person name="Wiegand S."/>
            <person name="Jogler M."/>
            <person name="Boedeker C."/>
            <person name="Pinto D."/>
            <person name="Vollmers J."/>
            <person name="Rivas-Marin E."/>
            <person name="Kohn T."/>
            <person name="Peeters S.H."/>
            <person name="Heuer A."/>
            <person name="Rast P."/>
            <person name="Oberbeckmann S."/>
            <person name="Bunk B."/>
            <person name="Jeske O."/>
            <person name="Meyerdierks A."/>
            <person name="Storesund J.E."/>
            <person name="Kallscheuer N."/>
            <person name="Luecker S."/>
            <person name="Lage O.M."/>
            <person name="Pohl T."/>
            <person name="Merkel B.J."/>
            <person name="Hornburger P."/>
            <person name="Mueller R.-W."/>
            <person name="Bruemmer F."/>
            <person name="Labrenz M."/>
            <person name="Spormann A.M."/>
            <person name="Op Den Camp H."/>
            <person name="Overmann J."/>
            <person name="Amann R."/>
            <person name="Jetten M.S.M."/>
            <person name="Mascher T."/>
            <person name="Medema M.H."/>
            <person name="Devos D.P."/>
            <person name="Kaster A.-K."/>
            <person name="Ovreas L."/>
            <person name="Rohde M."/>
            <person name="Galperin M.Y."/>
            <person name="Jogler C."/>
        </authorList>
    </citation>
    <scope>NUCLEOTIDE SEQUENCE [LARGE SCALE GENOMIC DNA]</scope>
    <source>
        <strain evidence="2 3">Poly41</strain>
    </source>
</reference>
<dbReference type="PANTHER" id="PTHR46580">
    <property type="entry name" value="SENSOR KINASE-RELATED"/>
    <property type="match status" value="1"/>
</dbReference>
<dbReference type="EMBL" id="SJPV01000014">
    <property type="protein sequence ID" value="TWU32008.1"/>
    <property type="molecule type" value="Genomic_DNA"/>
</dbReference>
<organism evidence="2 3">
    <name type="scientific">Novipirellula artificiosorum</name>
    <dbReference type="NCBI Taxonomy" id="2528016"/>
    <lineage>
        <taxon>Bacteria</taxon>
        <taxon>Pseudomonadati</taxon>
        <taxon>Planctomycetota</taxon>
        <taxon>Planctomycetia</taxon>
        <taxon>Pirellulales</taxon>
        <taxon>Pirellulaceae</taxon>
        <taxon>Novipirellula</taxon>
    </lineage>
</organism>
<protein>
    <submittedName>
        <fullName evidence="2">FG-GAP repeat protein</fullName>
    </submittedName>
</protein>
<dbReference type="PANTHER" id="PTHR46580:SF4">
    <property type="entry name" value="ATP_GTP-BINDING PROTEIN"/>
    <property type="match status" value="1"/>
</dbReference>
<gene>
    <name evidence="2" type="ORF">Poly41_58960</name>
</gene>
<sequence precursor="true">MKRTFPALLWLLTAIPHGLCRAEERAFVSSDRLTLGTEMSRSASLRAADVDGDADIDLIVANGRHWPQQNFVFVNQGRSRFNVMRPLGVDRSTSYACEPADFDGDGHVDWVVSNVDAANLVFLGDGNGGVLTQKSFGRADGKTYCVDVADFNRDGLPDIVVGNVGQPNAVYFNGDLETAFDESLFGAADSATYGLCTSDFNGDGFPDIAVANSDGFNRVFLNQAKDNP</sequence>
<dbReference type="Pfam" id="PF01839">
    <property type="entry name" value="FG-GAP"/>
    <property type="match status" value="1"/>
</dbReference>
<comment type="caution">
    <text evidence="2">The sequence shown here is derived from an EMBL/GenBank/DDBJ whole genome shotgun (WGS) entry which is preliminary data.</text>
</comment>
<keyword evidence="1" id="KW-0732">Signal</keyword>
<dbReference type="InterPro" id="IPR028994">
    <property type="entry name" value="Integrin_alpha_N"/>
</dbReference>